<feature type="region of interest" description="Disordered" evidence="2">
    <location>
        <begin position="101"/>
        <end position="125"/>
    </location>
</feature>
<dbReference type="PANTHER" id="PTHR44094">
    <property type="entry name" value="DNAJ HEAT SHOCK N-TERMINAL DOMAIN-CONTAINING PROTEIN"/>
    <property type="match status" value="1"/>
</dbReference>
<dbReference type="InterPro" id="IPR052423">
    <property type="entry name" value="EMIR"/>
</dbReference>
<dbReference type="PANTHER" id="PTHR44094:SF8">
    <property type="entry name" value="DNAJ HEAT SHOCK N-TERMINAL DOMAIN-CONTAINING PROTEIN-RELATED"/>
    <property type="match status" value="1"/>
</dbReference>
<keyword evidence="3" id="KW-1133">Transmembrane helix</keyword>
<feature type="region of interest" description="Disordered" evidence="2">
    <location>
        <begin position="389"/>
        <end position="425"/>
    </location>
</feature>
<feature type="compositionally biased region" description="Basic and acidic residues" evidence="2">
    <location>
        <begin position="399"/>
        <end position="411"/>
    </location>
</feature>
<feature type="region of interest" description="Disordered" evidence="2">
    <location>
        <begin position="317"/>
        <end position="344"/>
    </location>
</feature>
<evidence type="ECO:0000256" key="3">
    <source>
        <dbReference type="SAM" id="Phobius"/>
    </source>
</evidence>
<dbReference type="InterPro" id="IPR026894">
    <property type="entry name" value="DnaJ_X"/>
</dbReference>
<dbReference type="InterPro" id="IPR036869">
    <property type="entry name" value="J_dom_sf"/>
</dbReference>
<sequence>MKFFSTLFAAFGIGNVLVMITTTIFTVVTTGVVTIVVVVVTVATNANAKKAPELFSTALKLHRAYTASPPHDTDLYDIMGVSPNATLAEITKSYRILSRKYHPDKQRRNSEPQNQNHKHSEQKLQQIQKAYETLSDDSKRLPYHRYGLVDPNLAAFLLLGPRVAPTDYYKLLQKQNSYTGSSSKSPDDKNIPLYNKLDRELMHLMGYDDSTMDVLATAMEAANNDNSGDNDDTHDGTTNPSKVLEEHRVCTVAALLLESIRPVVEGRLDARLYAHVLAQDCDRWKRLPLGAQIIRSVGRAYRHEGSEFLQRYKHNAKSNGDWHSTTSRGTRKQDTNTNKLNNGKHMVLQLKTDLKIGFRRKWRSTKDFLEAATVSGRLAVAERSFNEQENKLKIQQQEKQQRRKESNERIKYHGSSTSSTSSFLPRMDDYIGDDSGNVIVDVDVDDYESLEELEEEQKELEKLQAQQTLLQTLQIEALWKVCKIDLDRVVRRACAMILSGEYFFYSSHTSSYGIPIDNESNGWVTSSGETMDSEGARVAAAEVMKMTGEIMVQQSKEGTSWKH</sequence>
<feature type="coiled-coil region" evidence="1">
    <location>
        <begin position="446"/>
        <end position="473"/>
    </location>
</feature>
<dbReference type="SUPFAM" id="SSF46565">
    <property type="entry name" value="Chaperone J-domain"/>
    <property type="match status" value="1"/>
</dbReference>
<name>A0A7S4ALW7_9STRA</name>
<feature type="compositionally biased region" description="Polar residues" evidence="2">
    <location>
        <begin position="317"/>
        <end position="328"/>
    </location>
</feature>
<keyword evidence="3" id="KW-0472">Membrane</keyword>
<dbReference type="SMART" id="SM00271">
    <property type="entry name" value="DnaJ"/>
    <property type="match status" value="1"/>
</dbReference>
<keyword evidence="3" id="KW-0812">Transmembrane</keyword>
<feature type="region of interest" description="Disordered" evidence="2">
    <location>
        <begin position="222"/>
        <end position="241"/>
    </location>
</feature>
<dbReference type="Pfam" id="PF14308">
    <property type="entry name" value="DnaJ-X"/>
    <property type="match status" value="1"/>
</dbReference>
<dbReference type="AlphaFoldDB" id="A0A7S4ALW7"/>
<keyword evidence="1" id="KW-0175">Coiled coil</keyword>
<feature type="domain" description="J" evidence="4">
    <location>
        <begin position="74"/>
        <end position="147"/>
    </location>
</feature>
<dbReference type="Gene3D" id="1.10.287.110">
    <property type="entry name" value="DnaJ domain"/>
    <property type="match status" value="1"/>
</dbReference>
<dbReference type="InterPro" id="IPR001623">
    <property type="entry name" value="DnaJ_domain"/>
</dbReference>
<evidence type="ECO:0000259" key="4">
    <source>
        <dbReference type="PROSITE" id="PS50076"/>
    </source>
</evidence>
<organism evidence="5">
    <name type="scientific">Pseudo-nitzschia australis</name>
    <dbReference type="NCBI Taxonomy" id="44445"/>
    <lineage>
        <taxon>Eukaryota</taxon>
        <taxon>Sar</taxon>
        <taxon>Stramenopiles</taxon>
        <taxon>Ochrophyta</taxon>
        <taxon>Bacillariophyta</taxon>
        <taxon>Bacillariophyceae</taxon>
        <taxon>Bacillariophycidae</taxon>
        <taxon>Bacillariales</taxon>
        <taxon>Bacillariaceae</taxon>
        <taxon>Pseudo-nitzschia</taxon>
    </lineage>
</organism>
<proteinExistence type="predicted"/>
<protein>
    <recommendedName>
        <fullName evidence="4">J domain-containing protein</fullName>
    </recommendedName>
</protein>
<reference evidence="5" key="1">
    <citation type="submission" date="2021-01" db="EMBL/GenBank/DDBJ databases">
        <authorList>
            <person name="Corre E."/>
            <person name="Pelletier E."/>
            <person name="Niang G."/>
            <person name="Scheremetjew M."/>
            <person name="Finn R."/>
            <person name="Kale V."/>
            <person name="Holt S."/>
            <person name="Cochrane G."/>
            <person name="Meng A."/>
            <person name="Brown T."/>
            <person name="Cohen L."/>
        </authorList>
    </citation>
    <scope>NUCLEOTIDE SEQUENCE</scope>
    <source>
        <strain evidence="5">10249 10 AB</strain>
    </source>
</reference>
<dbReference type="CDD" id="cd06257">
    <property type="entry name" value="DnaJ"/>
    <property type="match status" value="1"/>
</dbReference>
<accession>A0A7S4ALW7</accession>
<evidence type="ECO:0000313" key="5">
    <source>
        <dbReference type="EMBL" id="CAE0720332.1"/>
    </source>
</evidence>
<dbReference type="Pfam" id="PF00226">
    <property type="entry name" value="DnaJ"/>
    <property type="match status" value="1"/>
</dbReference>
<dbReference type="PRINTS" id="PR00625">
    <property type="entry name" value="JDOMAIN"/>
</dbReference>
<gene>
    <name evidence="5" type="ORF">PAUS00366_LOCUS13086</name>
</gene>
<evidence type="ECO:0000256" key="1">
    <source>
        <dbReference type="SAM" id="Coils"/>
    </source>
</evidence>
<feature type="transmembrane region" description="Helical" evidence="3">
    <location>
        <begin position="7"/>
        <end position="40"/>
    </location>
</feature>
<feature type="compositionally biased region" description="Basic and acidic residues" evidence="2">
    <location>
        <begin position="101"/>
        <end position="110"/>
    </location>
</feature>
<dbReference type="PROSITE" id="PS50076">
    <property type="entry name" value="DNAJ_2"/>
    <property type="match status" value="1"/>
</dbReference>
<evidence type="ECO:0000256" key="2">
    <source>
        <dbReference type="SAM" id="MobiDB-lite"/>
    </source>
</evidence>
<dbReference type="EMBL" id="HBIX01018332">
    <property type="protein sequence ID" value="CAE0720332.1"/>
    <property type="molecule type" value="Transcribed_RNA"/>
</dbReference>